<dbReference type="EMBL" id="BGZK01000106">
    <property type="protein sequence ID" value="GBP19246.1"/>
    <property type="molecule type" value="Genomic_DNA"/>
</dbReference>
<dbReference type="Proteomes" id="UP000299102">
    <property type="component" value="Unassembled WGS sequence"/>
</dbReference>
<gene>
    <name evidence="1" type="ORF">EVAR_79845_1</name>
</gene>
<name>A0A4C1U068_EUMVA</name>
<proteinExistence type="predicted"/>
<protein>
    <submittedName>
        <fullName evidence="1">Uncharacterized protein</fullName>
    </submittedName>
</protein>
<dbReference type="AlphaFoldDB" id="A0A4C1U068"/>
<evidence type="ECO:0000313" key="1">
    <source>
        <dbReference type="EMBL" id="GBP19246.1"/>
    </source>
</evidence>
<reference evidence="1 2" key="1">
    <citation type="journal article" date="2019" name="Commun. Biol.">
        <title>The bagworm genome reveals a unique fibroin gene that provides high tensile strength.</title>
        <authorList>
            <person name="Kono N."/>
            <person name="Nakamura H."/>
            <person name="Ohtoshi R."/>
            <person name="Tomita M."/>
            <person name="Numata K."/>
            <person name="Arakawa K."/>
        </authorList>
    </citation>
    <scope>NUCLEOTIDE SEQUENCE [LARGE SCALE GENOMIC DNA]</scope>
</reference>
<keyword evidence="2" id="KW-1185">Reference proteome</keyword>
<comment type="caution">
    <text evidence="1">The sequence shown here is derived from an EMBL/GenBank/DDBJ whole genome shotgun (WGS) entry which is preliminary data.</text>
</comment>
<organism evidence="1 2">
    <name type="scientific">Eumeta variegata</name>
    <name type="common">Bagworm moth</name>
    <name type="synonym">Eumeta japonica</name>
    <dbReference type="NCBI Taxonomy" id="151549"/>
    <lineage>
        <taxon>Eukaryota</taxon>
        <taxon>Metazoa</taxon>
        <taxon>Ecdysozoa</taxon>
        <taxon>Arthropoda</taxon>
        <taxon>Hexapoda</taxon>
        <taxon>Insecta</taxon>
        <taxon>Pterygota</taxon>
        <taxon>Neoptera</taxon>
        <taxon>Endopterygota</taxon>
        <taxon>Lepidoptera</taxon>
        <taxon>Glossata</taxon>
        <taxon>Ditrysia</taxon>
        <taxon>Tineoidea</taxon>
        <taxon>Psychidae</taxon>
        <taxon>Oiketicinae</taxon>
        <taxon>Eumeta</taxon>
    </lineage>
</organism>
<sequence>MNKYHIAGGFGEHACPLPTEAQPHRRALVVVLFIAAYVLLQRTKLCCSGLPANVVIRSFNTPRRPVLLHPRVSVLRRCYAFATNFTPAEVRYSLRPVRPLFRSTSPDRVRRHMTRYRADLRFNERIPPKAGVNNVVILTPFRGDSHKIFSKRNVKVPGSLISCGAWEQRRVPTRRALHEAKYWYPKLEGGPHASPANYFFKHSTIHLHTGFYESTPIKKIAPPGARTKNALNGPREGGRVERRAARAADGEIRRFETVLERTICRHNGHLQYGWQSYLQQSPGRQVRNNEGVAHVLRPLKRDLHHSLEGSPKIRNVRCGLEAGILYLELELECPSLGETIVLLMWFDL</sequence>
<accession>A0A4C1U068</accession>
<evidence type="ECO:0000313" key="2">
    <source>
        <dbReference type="Proteomes" id="UP000299102"/>
    </source>
</evidence>